<feature type="compositionally biased region" description="Pro residues" evidence="1">
    <location>
        <begin position="91"/>
        <end position="104"/>
    </location>
</feature>
<dbReference type="Pfam" id="PF10112">
    <property type="entry name" value="Halogen_Hydrol"/>
    <property type="match status" value="1"/>
</dbReference>
<evidence type="ECO:0000313" key="4">
    <source>
        <dbReference type="Proteomes" id="UP000593890"/>
    </source>
</evidence>
<name>A0A7I8D063_9FIRM</name>
<keyword evidence="2" id="KW-0472">Membrane</keyword>
<evidence type="ECO:0000256" key="1">
    <source>
        <dbReference type="SAM" id="MobiDB-lite"/>
    </source>
</evidence>
<dbReference type="InterPro" id="IPR018770">
    <property type="entry name" value="ChloroindolylP_hydrolase"/>
</dbReference>
<dbReference type="Proteomes" id="UP000593890">
    <property type="component" value="Chromosome"/>
</dbReference>
<feature type="compositionally biased region" description="Low complexity" evidence="1">
    <location>
        <begin position="56"/>
        <end position="68"/>
    </location>
</feature>
<dbReference type="AlphaFoldDB" id="A0A7I8D063"/>
<proteinExistence type="predicted"/>
<reference evidence="4" key="1">
    <citation type="submission" date="2020-07" db="EMBL/GenBank/DDBJ databases">
        <title>Complete genome sequencing of Clostridia bacterium strain 12CBH8.</title>
        <authorList>
            <person name="Sakamoto M."/>
            <person name="Murakami T."/>
            <person name="Mori H."/>
        </authorList>
    </citation>
    <scope>NUCLEOTIDE SEQUENCE [LARGE SCALE GENOMIC DNA]</scope>
    <source>
        <strain evidence="4">12CBH8</strain>
    </source>
</reference>
<sequence>MNEQFSDIGRDLGRQIGKTVEKVLGSSQMADLGRMINSTIQNTAKTAADTARRSARNAQRNRANRPSWGGPPPRSSYSGKANRPYYEGNPVTPPPVQRPGPVSPPIRRKPAGDGLGTVWVVLGFVGAIPMGLAFLGLLLACFLIPTSLMFFLAGLFFVLCAACSVLIGYGFSRRRRAARFAQYQNVIHGKTYCSIGDLAAAVHCTPNFVVKDLKKMVRLRMFREGYFDQKETCFMLDFETYQQYLRTEENVRRQKLEEQKKKERLYHNPEQAAVEDLLREGRQYIQTIQEINLDLPEEDISKKLDTLEDITCKIFDYVEQHPEKMPQIRKFMCYYLPTTMKLMEAYRDLEQNGVDTPEVRETKQEIQEALDNINQAFQNLFGNLVQDDLLDVSSNISALETMFAQEGLSGDQDFRPTP</sequence>
<dbReference type="RefSeq" id="WP_215533584.1">
    <property type="nucleotide sequence ID" value="NZ_AP023321.1"/>
</dbReference>
<protein>
    <recommendedName>
        <fullName evidence="5">5-bromo-4-chloroindolyl phosphate hydrolysis protein</fullName>
    </recommendedName>
</protein>
<keyword evidence="2" id="KW-1133">Transmembrane helix</keyword>
<gene>
    <name evidence="3" type="ORF">C12CBH8_07450</name>
</gene>
<feature type="transmembrane region" description="Helical" evidence="2">
    <location>
        <begin position="117"/>
        <end position="145"/>
    </location>
</feature>
<feature type="transmembrane region" description="Helical" evidence="2">
    <location>
        <begin position="151"/>
        <end position="171"/>
    </location>
</feature>
<accession>A0A7I8D063</accession>
<organism evidence="3 4">
    <name type="scientific">Solibaculum mannosilyticum</name>
    <dbReference type="NCBI Taxonomy" id="2780922"/>
    <lineage>
        <taxon>Bacteria</taxon>
        <taxon>Bacillati</taxon>
        <taxon>Bacillota</taxon>
        <taxon>Clostridia</taxon>
        <taxon>Eubacteriales</taxon>
        <taxon>Oscillospiraceae</taxon>
        <taxon>Solibaculum</taxon>
    </lineage>
</organism>
<evidence type="ECO:0000256" key="2">
    <source>
        <dbReference type="SAM" id="Phobius"/>
    </source>
</evidence>
<dbReference type="EMBL" id="AP023321">
    <property type="protein sequence ID" value="BCI60106.1"/>
    <property type="molecule type" value="Genomic_DNA"/>
</dbReference>
<feature type="region of interest" description="Disordered" evidence="1">
    <location>
        <begin position="43"/>
        <end position="108"/>
    </location>
</feature>
<keyword evidence="2" id="KW-0812">Transmembrane</keyword>
<evidence type="ECO:0000313" key="3">
    <source>
        <dbReference type="EMBL" id="BCI60106.1"/>
    </source>
</evidence>
<evidence type="ECO:0008006" key="5">
    <source>
        <dbReference type="Google" id="ProtNLM"/>
    </source>
</evidence>
<dbReference type="KEGG" id="sman:C12CBH8_07450"/>
<keyword evidence="4" id="KW-1185">Reference proteome</keyword>